<evidence type="ECO:0000256" key="9">
    <source>
        <dbReference type="ARBA" id="ARBA00047340"/>
    </source>
</evidence>
<dbReference type="HAMAP" id="MF_00230">
    <property type="entry name" value="CobT"/>
    <property type="match status" value="1"/>
</dbReference>
<dbReference type="GO" id="GO:0009236">
    <property type="term" value="P:cobalamin biosynthetic process"/>
    <property type="evidence" value="ECO:0007669"/>
    <property type="project" value="UniProtKB-UniRule"/>
</dbReference>
<protein>
    <recommendedName>
        <fullName evidence="4 10">Nicotinate-nucleotide--dimethylbenzimidazole phosphoribosyltransferase</fullName>
        <shortName evidence="10">NN:DBI PRT</shortName>
        <ecNumber evidence="3 10">2.4.2.21</ecNumber>
    </recommendedName>
    <alternativeName>
        <fullName evidence="8 10">N(1)-alpha-phosphoribosyltransferase</fullName>
    </alternativeName>
</protein>
<keyword evidence="12" id="KW-1185">Reference proteome</keyword>
<dbReference type="Gene3D" id="3.40.50.10210">
    <property type="match status" value="1"/>
</dbReference>
<reference evidence="11" key="1">
    <citation type="submission" date="2014-02" db="EMBL/GenBank/DDBJ databases">
        <title>Expanding our view of genomic diversity in Candidatus Accumulibacter clades.</title>
        <authorList>
            <person name="Skennerton C.T."/>
            <person name="Barr J.J."/>
            <person name="Slater F.R."/>
            <person name="Bond P.L."/>
            <person name="Tyson G.W."/>
        </authorList>
    </citation>
    <scope>NUCLEOTIDE SEQUENCE [LARGE SCALE GENOMIC DNA]</scope>
</reference>
<dbReference type="NCBIfam" id="TIGR03160">
    <property type="entry name" value="cobT_DBIPRT"/>
    <property type="match status" value="1"/>
</dbReference>
<dbReference type="Gene3D" id="1.10.1610.10">
    <property type="match status" value="1"/>
</dbReference>
<dbReference type="NCBIfam" id="NF000996">
    <property type="entry name" value="PRK00105.1"/>
    <property type="match status" value="1"/>
</dbReference>
<dbReference type="InterPro" id="IPR003200">
    <property type="entry name" value="Nict_dMeBzImd_PRibTrfase"/>
</dbReference>
<dbReference type="SUPFAM" id="SSF52733">
    <property type="entry name" value="Nicotinate mononucleotide:5,6-dimethylbenzimidazole phosphoribosyltransferase (CobT)"/>
    <property type="match status" value="1"/>
</dbReference>
<comment type="catalytic activity">
    <reaction evidence="9 10">
        <text>5,6-dimethylbenzimidazole + nicotinate beta-D-ribonucleotide = alpha-ribazole 5'-phosphate + nicotinate + H(+)</text>
        <dbReference type="Rhea" id="RHEA:11196"/>
        <dbReference type="ChEBI" id="CHEBI:15378"/>
        <dbReference type="ChEBI" id="CHEBI:15890"/>
        <dbReference type="ChEBI" id="CHEBI:32544"/>
        <dbReference type="ChEBI" id="CHEBI:57502"/>
        <dbReference type="ChEBI" id="CHEBI:57918"/>
        <dbReference type="EC" id="2.4.2.21"/>
    </reaction>
</comment>
<dbReference type="InterPro" id="IPR023195">
    <property type="entry name" value="Nict_dMeBzImd_PRibTrfase_N"/>
</dbReference>
<dbReference type="FunFam" id="3.40.50.10210:FF:000001">
    <property type="entry name" value="Nicotinate-nucleotide--dimethylbenzimidazole phosphoribosyltransferase"/>
    <property type="match status" value="1"/>
</dbReference>
<evidence type="ECO:0000313" key="12">
    <source>
        <dbReference type="Proteomes" id="UP000020218"/>
    </source>
</evidence>
<evidence type="ECO:0000256" key="2">
    <source>
        <dbReference type="ARBA" id="ARBA00007110"/>
    </source>
</evidence>
<feature type="active site" description="Proton acceptor" evidence="10">
    <location>
        <position position="311"/>
    </location>
</feature>
<proteinExistence type="inferred from homology"/>
<dbReference type="CDD" id="cd02439">
    <property type="entry name" value="DMB-PRT_CobT"/>
    <property type="match status" value="1"/>
</dbReference>
<evidence type="ECO:0000256" key="10">
    <source>
        <dbReference type="HAMAP-Rule" id="MF_00230"/>
    </source>
</evidence>
<evidence type="ECO:0000256" key="1">
    <source>
        <dbReference type="ARBA" id="ARBA00005049"/>
    </source>
</evidence>
<accession>A0A011N3E9</accession>
<dbReference type="PATRIC" id="fig|1454001.3.peg.601"/>
<keyword evidence="7 10" id="KW-0808">Transferase</keyword>
<gene>
    <name evidence="10 11" type="primary">cobT</name>
    <name evidence="11" type="ORF">AW08_00623</name>
</gene>
<dbReference type="UniPathway" id="UPA00061">
    <property type="reaction ID" value="UER00516"/>
</dbReference>
<dbReference type="InterPro" id="IPR036087">
    <property type="entry name" value="Nict_dMeBzImd_PRibTrfase_sf"/>
</dbReference>
<dbReference type="Proteomes" id="UP000020218">
    <property type="component" value="Unassembled WGS sequence"/>
</dbReference>
<evidence type="ECO:0000256" key="3">
    <source>
        <dbReference type="ARBA" id="ARBA00011991"/>
    </source>
</evidence>
<sequence>MKLTIEAIAPLPGLQARIDGKTKPPGSLGELERLALQIGMIQQSLTPSLGQPHLLVFAGDHGAAPAGISAYPQEVTWQMVENFLAGGAAISVFARHNGLRLQVVDAGVAHDFGPRDGLIDAKVASGTRNYLVQAAMSPAQRDQALAHGAAIVDGLAGQGCRVIGFGEMGIGNTASASLLTHQLTGTPLTDCVGRGTGLDDAGLARKQALLAQAAKRANLPADADALDVLAEFGGFEIAMMSGAMLAAAAHRMLLLIDGFIVTAALLVAARHVPAVRDYCVFCHRSAEAGHQAQLRSLAAEPLLDLGLRLGEGTGAALAWPLVRAAAAFVNEMASFASAGVSEQL</sequence>
<dbReference type="GO" id="GO:0008939">
    <property type="term" value="F:nicotinate-nucleotide-dimethylbenzimidazole phosphoribosyltransferase activity"/>
    <property type="evidence" value="ECO:0007669"/>
    <property type="project" value="UniProtKB-UniRule"/>
</dbReference>
<keyword evidence="5 10" id="KW-0169">Cobalamin biosynthesis</keyword>
<organism evidence="11 12">
    <name type="scientific">Candidatus Accumulibacter adjunctus</name>
    <dbReference type="NCBI Taxonomy" id="1454001"/>
    <lineage>
        <taxon>Bacteria</taxon>
        <taxon>Pseudomonadati</taxon>
        <taxon>Pseudomonadota</taxon>
        <taxon>Betaproteobacteria</taxon>
        <taxon>Candidatus Accumulibacter</taxon>
    </lineage>
</organism>
<dbReference type="STRING" id="1454001.AW08_00623"/>
<evidence type="ECO:0000256" key="7">
    <source>
        <dbReference type="ARBA" id="ARBA00022679"/>
    </source>
</evidence>
<dbReference type="PANTHER" id="PTHR43463">
    <property type="entry name" value="NICOTINATE-NUCLEOTIDE--DIMETHYLBENZIMIDAZOLE PHOSPHORIBOSYLTRANSFERASE"/>
    <property type="match status" value="1"/>
</dbReference>
<dbReference type="PANTHER" id="PTHR43463:SF1">
    <property type="entry name" value="NICOTINATE-NUCLEOTIDE--DIMETHYLBENZIMIDAZOLE PHOSPHORIBOSYLTRANSFERASE"/>
    <property type="match status" value="1"/>
</dbReference>
<evidence type="ECO:0000256" key="8">
    <source>
        <dbReference type="ARBA" id="ARBA00030686"/>
    </source>
</evidence>
<comment type="similarity">
    <text evidence="2 10">Belongs to the CobT family.</text>
</comment>
<dbReference type="EC" id="2.4.2.21" evidence="3 10"/>
<name>A0A011N3E9_9PROT</name>
<dbReference type="Pfam" id="PF02277">
    <property type="entry name" value="DBI_PRT"/>
    <property type="match status" value="1"/>
</dbReference>
<evidence type="ECO:0000313" key="11">
    <source>
        <dbReference type="EMBL" id="EXI69411.1"/>
    </source>
</evidence>
<evidence type="ECO:0000256" key="5">
    <source>
        <dbReference type="ARBA" id="ARBA00022573"/>
    </source>
</evidence>
<dbReference type="EMBL" id="JFAX01000002">
    <property type="protein sequence ID" value="EXI69411.1"/>
    <property type="molecule type" value="Genomic_DNA"/>
</dbReference>
<comment type="function">
    <text evidence="10">Catalyzes the synthesis of alpha-ribazole-5'-phosphate from nicotinate mononucleotide (NAMN) and 5,6-dimethylbenzimidazole (DMB).</text>
</comment>
<comment type="caution">
    <text evidence="11">The sequence shown here is derived from an EMBL/GenBank/DDBJ whole genome shotgun (WGS) entry which is preliminary data.</text>
</comment>
<dbReference type="AlphaFoldDB" id="A0A011N3E9"/>
<keyword evidence="6 10" id="KW-0328">Glycosyltransferase</keyword>
<evidence type="ECO:0000256" key="4">
    <source>
        <dbReference type="ARBA" id="ARBA00015486"/>
    </source>
</evidence>
<dbReference type="InterPro" id="IPR017846">
    <property type="entry name" value="Nict_dMeBzImd_PRibTrfase_bact"/>
</dbReference>
<comment type="pathway">
    <text evidence="1 10">Nucleoside biosynthesis; alpha-ribazole biosynthesis; alpha-ribazole from 5,6-dimethylbenzimidazole: step 1/2.</text>
</comment>
<evidence type="ECO:0000256" key="6">
    <source>
        <dbReference type="ARBA" id="ARBA00022676"/>
    </source>
</evidence>